<evidence type="ECO:0000256" key="4">
    <source>
        <dbReference type="ARBA" id="ARBA00022679"/>
    </source>
</evidence>
<dbReference type="KEGG" id="vpi:BW732_01845"/>
<evidence type="ECO:0000256" key="3">
    <source>
        <dbReference type="ARBA" id="ARBA00022676"/>
    </source>
</evidence>
<dbReference type="STRING" id="633807.BW732_01845"/>
<dbReference type="InterPro" id="IPR003406">
    <property type="entry name" value="Glyco_trans_14"/>
</dbReference>
<name>A0A1Q2D459_9ENTE</name>
<evidence type="ECO:0000256" key="9">
    <source>
        <dbReference type="ARBA" id="ARBA00022989"/>
    </source>
</evidence>
<sequence length="311" mass="37041">MNNIIKKHAYLIIADRNQEQLKLLVGLLDSSKNDIFILIDSKSNEIDKNLSIYTKFSKVTFLDRIPIYWGSYSQVQAQLNLIKESIFGEYYYYHYLSGLDLPLCSQEVIHNFFEKNENKIFITFSKDVDKKSLNNRTKKYFGTKYFRSHQTLTSKIKKFFFHKVNKLSVMVTKSRLKDRYLGFGSNWVSLNHSFALKLLKNEEWIYQKFNNGFLVDELFMPSVIIKEKLEDTIYYNVSMINKETEFQGNLRYINWWDGTPYVWKLKDYETLKKARLHGHLFSRKFDNKIDDKIISKVIEELIPLDNNKGEN</sequence>
<dbReference type="GO" id="GO:0046872">
    <property type="term" value="F:metal ion binding"/>
    <property type="evidence" value="ECO:0007669"/>
    <property type="project" value="UniProtKB-KW"/>
</dbReference>
<dbReference type="PANTHER" id="PTHR46025">
    <property type="entry name" value="XYLOSYLTRANSFERASE OXT"/>
    <property type="match status" value="1"/>
</dbReference>
<dbReference type="Proteomes" id="UP000188246">
    <property type="component" value="Chromosome"/>
</dbReference>
<organism evidence="15 16">
    <name type="scientific">Vagococcus penaei</name>
    <dbReference type="NCBI Taxonomy" id="633807"/>
    <lineage>
        <taxon>Bacteria</taxon>
        <taxon>Bacillati</taxon>
        <taxon>Bacillota</taxon>
        <taxon>Bacilli</taxon>
        <taxon>Lactobacillales</taxon>
        <taxon>Enterococcaceae</taxon>
        <taxon>Vagococcus</taxon>
    </lineage>
</organism>
<evidence type="ECO:0000313" key="16">
    <source>
        <dbReference type="Proteomes" id="UP000188246"/>
    </source>
</evidence>
<dbReference type="AlphaFoldDB" id="A0A1Q2D459"/>
<keyword evidence="13" id="KW-0325">Glycoprotein</keyword>
<keyword evidence="3" id="KW-0328">Glycosyltransferase</keyword>
<evidence type="ECO:0000256" key="7">
    <source>
        <dbReference type="ARBA" id="ARBA00022824"/>
    </source>
</evidence>
<keyword evidence="9" id="KW-1133">Transmembrane helix</keyword>
<protein>
    <recommendedName>
        <fullName evidence="14">Peptide O-xylosyltransferase</fullName>
    </recommendedName>
</protein>
<keyword evidence="11" id="KW-0472">Membrane</keyword>
<evidence type="ECO:0000256" key="6">
    <source>
        <dbReference type="ARBA" id="ARBA00022723"/>
    </source>
</evidence>
<evidence type="ECO:0000256" key="10">
    <source>
        <dbReference type="ARBA" id="ARBA00023034"/>
    </source>
</evidence>
<dbReference type="RefSeq" id="WP_161485495.1">
    <property type="nucleotide sequence ID" value="NZ_CP019609.1"/>
</dbReference>
<reference evidence="15 16" key="1">
    <citation type="journal article" date="2010" name="Int. J. Syst. Evol. Microbiol.">
        <title>Vagococcus penaei sp. nov., isolated from spoilage microbiota of cooked shrimp (Penaeus vannamei).</title>
        <authorList>
            <person name="Jaffres E."/>
            <person name="Prevost H."/>
            <person name="Rossero A."/>
            <person name="Joffraud J.J."/>
            <person name="Dousset X."/>
        </authorList>
    </citation>
    <scope>NUCLEOTIDE SEQUENCE [LARGE SCALE GENOMIC DNA]</scope>
    <source>
        <strain evidence="15 16">CD276</strain>
    </source>
</reference>
<evidence type="ECO:0000256" key="2">
    <source>
        <dbReference type="ARBA" id="ARBA00004648"/>
    </source>
</evidence>
<dbReference type="GO" id="GO:0030158">
    <property type="term" value="F:protein xylosyltransferase activity"/>
    <property type="evidence" value="ECO:0007669"/>
    <property type="project" value="InterPro"/>
</dbReference>
<keyword evidence="6" id="KW-0479">Metal-binding</keyword>
<dbReference type="Pfam" id="PF02485">
    <property type="entry name" value="Branch"/>
    <property type="match status" value="1"/>
</dbReference>
<dbReference type="InterPro" id="IPR043538">
    <property type="entry name" value="XYLT"/>
</dbReference>
<evidence type="ECO:0000256" key="13">
    <source>
        <dbReference type="ARBA" id="ARBA00023180"/>
    </source>
</evidence>
<keyword evidence="8" id="KW-0735">Signal-anchor</keyword>
<dbReference type="PANTHER" id="PTHR46025:SF3">
    <property type="entry name" value="XYLOSYLTRANSFERASE OXT"/>
    <property type="match status" value="1"/>
</dbReference>
<dbReference type="GO" id="GO:0050650">
    <property type="term" value="P:chondroitin sulfate proteoglycan biosynthetic process"/>
    <property type="evidence" value="ECO:0007669"/>
    <property type="project" value="TreeGrafter"/>
</dbReference>
<dbReference type="GO" id="GO:0015012">
    <property type="term" value="P:heparan sulfate proteoglycan biosynthetic process"/>
    <property type="evidence" value="ECO:0007669"/>
    <property type="project" value="TreeGrafter"/>
</dbReference>
<evidence type="ECO:0000256" key="11">
    <source>
        <dbReference type="ARBA" id="ARBA00023136"/>
    </source>
</evidence>
<gene>
    <name evidence="15" type="ORF">BW732_01845</name>
</gene>
<evidence type="ECO:0000256" key="5">
    <source>
        <dbReference type="ARBA" id="ARBA00022692"/>
    </source>
</evidence>
<evidence type="ECO:0000256" key="12">
    <source>
        <dbReference type="ARBA" id="ARBA00023157"/>
    </source>
</evidence>
<proteinExistence type="predicted"/>
<keyword evidence="12" id="KW-1015">Disulfide bond</keyword>
<keyword evidence="4" id="KW-0808">Transferase</keyword>
<keyword evidence="16" id="KW-1185">Reference proteome</keyword>
<accession>A0A1Q2D459</accession>
<keyword evidence="7" id="KW-0256">Endoplasmic reticulum</keyword>
<keyword evidence="10" id="KW-0333">Golgi apparatus</keyword>
<dbReference type="GO" id="GO:0016020">
    <property type="term" value="C:membrane"/>
    <property type="evidence" value="ECO:0007669"/>
    <property type="project" value="InterPro"/>
</dbReference>
<evidence type="ECO:0000256" key="8">
    <source>
        <dbReference type="ARBA" id="ARBA00022968"/>
    </source>
</evidence>
<evidence type="ECO:0000256" key="14">
    <source>
        <dbReference type="ARBA" id="ARBA00042865"/>
    </source>
</evidence>
<evidence type="ECO:0000313" key="15">
    <source>
        <dbReference type="EMBL" id="AQP53091.1"/>
    </source>
</evidence>
<comment type="subcellular location">
    <subcellularLocation>
        <location evidence="2">Endoplasmic reticulum membrane</location>
        <topology evidence="2">Single-pass type II membrane protein</topology>
    </subcellularLocation>
    <subcellularLocation>
        <location evidence="1">Golgi apparatus membrane</location>
        <topology evidence="1">Single-pass type II membrane protein</topology>
    </subcellularLocation>
</comment>
<keyword evidence="5" id="KW-0812">Transmembrane</keyword>
<evidence type="ECO:0000256" key="1">
    <source>
        <dbReference type="ARBA" id="ARBA00004323"/>
    </source>
</evidence>
<dbReference type="EMBL" id="CP019609">
    <property type="protein sequence ID" value="AQP53091.1"/>
    <property type="molecule type" value="Genomic_DNA"/>
</dbReference>